<organism evidence="1 2">
    <name type="scientific">Pontibacillus halophilus JSM 076056 = DSM 19796</name>
    <dbReference type="NCBI Taxonomy" id="1385510"/>
    <lineage>
        <taxon>Bacteria</taxon>
        <taxon>Bacillati</taxon>
        <taxon>Bacillota</taxon>
        <taxon>Bacilli</taxon>
        <taxon>Bacillales</taxon>
        <taxon>Bacillaceae</taxon>
        <taxon>Pontibacillus</taxon>
    </lineage>
</organism>
<comment type="caution">
    <text evidence="1">The sequence shown here is derived from an EMBL/GenBank/DDBJ whole genome shotgun (WGS) entry which is preliminary data.</text>
</comment>
<dbReference type="GO" id="GO:0032259">
    <property type="term" value="P:methylation"/>
    <property type="evidence" value="ECO:0007669"/>
    <property type="project" value="UniProtKB-KW"/>
</dbReference>
<dbReference type="Pfam" id="PF11116">
    <property type="entry name" value="DUF2624"/>
    <property type="match status" value="1"/>
</dbReference>
<dbReference type="GO" id="GO:0008168">
    <property type="term" value="F:methyltransferase activity"/>
    <property type="evidence" value="ECO:0007669"/>
    <property type="project" value="UniProtKB-KW"/>
</dbReference>
<dbReference type="InterPro" id="IPR020277">
    <property type="entry name" value="DUF2624"/>
</dbReference>
<evidence type="ECO:0000313" key="2">
    <source>
        <dbReference type="Proteomes" id="UP000030528"/>
    </source>
</evidence>
<evidence type="ECO:0000313" key="1">
    <source>
        <dbReference type="EMBL" id="KGX93603.1"/>
    </source>
</evidence>
<protein>
    <submittedName>
        <fullName evidence="1">tRNA methyltransferase</fullName>
    </submittedName>
</protein>
<keyword evidence="1" id="KW-0808">Transferase</keyword>
<dbReference type="AlphaFoldDB" id="A0A0A5GQU2"/>
<dbReference type="EMBL" id="AVPE01000002">
    <property type="protein sequence ID" value="KGX93603.1"/>
    <property type="molecule type" value="Genomic_DNA"/>
</dbReference>
<proteinExistence type="predicted"/>
<accession>A0A0A5GQU2</accession>
<dbReference type="Proteomes" id="UP000030528">
    <property type="component" value="Unassembled WGS sequence"/>
</dbReference>
<keyword evidence="1" id="KW-0489">Methyltransferase</keyword>
<gene>
    <name evidence="1" type="ORF">N781_11295</name>
</gene>
<dbReference type="STRING" id="1385510.GCA_000425205_01168"/>
<dbReference type="OrthoDB" id="2969753at2"/>
<name>A0A0A5GQU2_9BACI</name>
<sequence>MKSMIKQMVKQRLKKITANELIQYSKEYEVPLTKTQADAIVKYLKSTDLNPLDEKDRMKALKKLAQITDPKTAQQVNKIFNAIVKEHGLEHLL</sequence>
<reference evidence="1 2" key="1">
    <citation type="submission" date="2013-08" db="EMBL/GenBank/DDBJ databases">
        <authorList>
            <person name="Huang J."/>
            <person name="Wang G."/>
        </authorList>
    </citation>
    <scope>NUCLEOTIDE SEQUENCE [LARGE SCALE GENOMIC DNA]</scope>
    <source>
        <strain evidence="1 2">JSM 076056</strain>
    </source>
</reference>
<keyword evidence="2" id="KW-1185">Reference proteome</keyword>
<dbReference type="eggNOG" id="ENOG50330GA">
    <property type="taxonomic scope" value="Bacteria"/>
</dbReference>